<keyword evidence="3" id="KW-0812">Transmembrane</keyword>
<sequence length="343" mass="35207">MSSPHGYRFSSSRTADRLVAGVPAAARLAKAHAAALPGTPLLLVLGDSDTLAPLTRAEIMRLAPGLVVELPAPANVTLLPGEALPDAATILAVQAGLAAALDQPADPEMALRKAAKAIVRSTAKPGDGIISRHCNRPLSQAASSALLRFGWIRPGHATLLTFLTALAMLASLLTGTPGGLVIGALLFQIASVVDGIDGEIARATFRSSKAGASLDSIIDAFTNVAFLAGAGCNFWMQGRAEDALVGMAAAAVMATGLAILGASAFRREGIVHFDGAKRIQEQTGSPNARLLKDLTSRDFCCFALLVAALAGVLDVALKVFLAAVIVWLVAIISLLSARAPGQE</sequence>
<dbReference type="EMBL" id="WTYB01000001">
    <property type="protein sequence ID" value="MXP37941.1"/>
    <property type="molecule type" value="Genomic_DNA"/>
</dbReference>
<dbReference type="EC" id="2.7.8.34" evidence="4"/>
<dbReference type="InterPro" id="IPR043130">
    <property type="entry name" value="CDP-OH_PTrfase_TM_dom"/>
</dbReference>
<dbReference type="Proteomes" id="UP000430021">
    <property type="component" value="Unassembled WGS sequence"/>
</dbReference>
<keyword evidence="3" id="KW-1133">Transmembrane helix</keyword>
<evidence type="ECO:0000313" key="4">
    <source>
        <dbReference type="EMBL" id="MBB3774406.1"/>
    </source>
</evidence>
<feature type="transmembrane region" description="Helical" evidence="3">
    <location>
        <begin position="319"/>
        <end position="337"/>
    </location>
</feature>
<keyword evidence="1 2" id="KW-0808">Transferase</keyword>
<organism evidence="5 6">
    <name type="scientific">Erythrobacter ramosus</name>
    <dbReference type="NCBI Taxonomy" id="35811"/>
    <lineage>
        <taxon>Bacteria</taxon>
        <taxon>Pseudomonadati</taxon>
        <taxon>Pseudomonadota</taxon>
        <taxon>Alphaproteobacteria</taxon>
        <taxon>Sphingomonadales</taxon>
        <taxon>Erythrobacteraceae</taxon>
        <taxon>Erythrobacter/Porphyrobacter group</taxon>
        <taxon>Erythrobacter</taxon>
    </lineage>
</organism>
<evidence type="ECO:0000313" key="5">
    <source>
        <dbReference type="EMBL" id="MXP37941.1"/>
    </source>
</evidence>
<dbReference type="InterPro" id="IPR000462">
    <property type="entry name" value="CDP-OH_P_trans"/>
</dbReference>
<dbReference type="PROSITE" id="PS00379">
    <property type="entry name" value="CDP_ALCOHOL_P_TRANSF"/>
    <property type="match status" value="1"/>
</dbReference>
<evidence type="ECO:0000313" key="7">
    <source>
        <dbReference type="Proteomes" id="UP000548685"/>
    </source>
</evidence>
<proteinExistence type="inferred from homology"/>
<evidence type="ECO:0000256" key="1">
    <source>
        <dbReference type="ARBA" id="ARBA00022679"/>
    </source>
</evidence>
<dbReference type="OrthoDB" id="9767918at2"/>
<dbReference type="Pfam" id="PF01066">
    <property type="entry name" value="CDP-OH_P_transf"/>
    <property type="match status" value="1"/>
</dbReference>
<evidence type="ECO:0000256" key="2">
    <source>
        <dbReference type="RuleBase" id="RU003750"/>
    </source>
</evidence>
<evidence type="ECO:0000313" key="6">
    <source>
        <dbReference type="Proteomes" id="UP000430021"/>
    </source>
</evidence>
<reference evidence="4 7" key="2">
    <citation type="submission" date="2020-08" db="EMBL/GenBank/DDBJ databases">
        <title>Genomic Encyclopedia of Type Strains, Phase IV (KMG-IV): sequencing the most valuable type-strain genomes for metagenomic binning, comparative biology and taxonomic classification.</title>
        <authorList>
            <person name="Goeker M."/>
        </authorList>
    </citation>
    <scope>NUCLEOTIDE SEQUENCE [LARGE SCALE GENOMIC DNA]</scope>
    <source>
        <strain evidence="4 7">DSM 8510</strain>
    </source>
</reference>
<dbReference type="AlphaFoldDB" id="A0A6I4UFN8"/>
<dbReference type="Proteomes" id="UP000548685">
    <property type="component" value="Unassembled WGS sequence"/>
</dbReference>
<gene>
    <name evidence="4" type="ORF">FHS52_000349</name>
    <name evidence="5" type="ORF">GRI59_04830</name>
</gene>
<dbReference type="EMBL" id="JACICE010000001">
    <property type="protein sequence ID" value="MBB3774406.1"/>
    <property type="molecule type" value="Genomic_DNA"/>
</dbReference>
<accession>A0A6I4UFN8</accession>
<keyword evidence="3" id="KW-0472">Membrane</keyword>
<dbReference type="InterPro" id="IPR048254">
    <property type="entry name" value="CDP_ALCOHOL_P_TRANSF_CS"/>
</dbReference>
<feature type="transmembrane region" description="Helical" evidence="3">
    <location>
        <begin position="243"/>
        <end position="265"/>
    </location>
</feature>
<comment type="caution">
    <text evidence="5">The sequence shown here is derived from an EMBL/GenBank/DDBJ whole genome shotgun (WGS) entry which is preliminary data.</text>
</comment>
<reference evidence="5 6" key="1">
    <citation type="submission" date="2019-12" db="EMBL/GenBank/DDBJ databases">
        <title>Genomic-based taxomic classification of the family Erythrobacteraceae.</title>
        <authorList>
            <person name="Xu L."/>
        </authorList>
    </citation>
    <scope>NUCLEOTIDE SEQUENCE [LARGE SCALE GENOMIC DNA]</scope>
    <source>
        <strain evidence="5 6">JCM 10282</strain>
    </source>
</reference>
<keyword evidence="7" id="KW-1185">Reference proteome</keyword>
<dbReference type="RefSeq" id="WP_160760032.1">
    <property type="nucleotide sequence ID" value="NZ_BAAADZ010000002.1"/>
</dbReference>
<name>A0A6I4UFN8_9SPHN</name>
<dbReference type="GO" id="GO:0016780">
    <property type="term" value="F:phosphotransferase activity, for other substituted phosphate groups"/>
    <property type="evidence" value="ECO:0007669"/>
    <property type="project" value="InterPro"/>
</dbReference>
<comment type="similarity">
    <text evidence="2">Belongs to the CDP-alcohol phosphatidyltransferase class-I family.</text>
</comment>
<protein>
    <submittedName>
        <fullName evidence="4">CDP-L-myo-inositol myo-inositolphosphotransferase</fullName>
        <ecNumber evidence="4">2.7.8.34</ecNumber>
    </submittedName>
</protein>
<dbReference type="GO" id="GO:0016020">
    <property type="term" value="C:membrane"/>
    <property type="evidence" value="ECO:0007669"/>
    <property type="project" value="InterPro"/>
</dbReference>
<dbReference type="Gene3D" id="1.20.120.1760">
    <property type="match status" value="1"/>
</dbReference>
<evidence type="ECO:0000256" key="3">
    <source>
        <dbReference type="SAM" id="Phobius"/>
    </source>
</evidence>
<dbReference type="GO" id="GO:0008654">
    <property type="term" value="P:phospholipid biosynthetic process"/>
    <property type="evidence" value="ECO:0007669"/>
    <property type="project" value="InterPro"/>
</dbReference>